<dbReference type="EMBL" id="FOTQ01000001">
    <property type="protein sequence ID" value="SFL61517.1"/>
    <property type="molecule type" value="Genomic_DNA"/>
</dbReference>
<dbReference type="Gene3D" id="3.30.70.1230">
    <property type="entry name" value="Nucleotide cyclase"/>
    <property type="match status" value="1"/>
</dbReference>
<dbReference type="InterPro" id="IPR037401">
    <property type="entry name" value="SnoaL-like"/>
</dbReference>
<dbReference type="RefSeq" id="WP_131814324.1">
    <property type="nucleotide sequence ID" value="NZ_FOTQ01000001.1"/>
</dbReference>
<dbReference type="Proteomes" id="UP000199144">
    <property type="component" value="Unassembled WGS sequence"/>
</dbReference>
<dbReference type="InterPro" id="IPR001054">
    <property type="entry name" value="A/G_cyclase"/>
</dbReference>
<dbReference type="PANTHER" id="PTHR43081:SF19">
    <property type="entry name" value="PH-SENSITIVE ADENYLATE CYCLASE RV1264"/>
    <property type="match status" value="1"/>
</dbReference>
<dbReference type="SUPFAM" id="SSF54427">
    <property type="entry name" value="NTF2-like"/>
    <property type="match status" value="1"/>
</dbReference>
<dbReference type="SMART" id="SM00044">
    <property type="entry name" value="CYCc"/>
    <property type="match status" value="1"/>
</dbReference>
<accession>A0A1I4J5J7</accession>
<organism evidence="2 3">
    <name type="scientific">Shimia aestuarii</name>
    <dbReference type="NCBI Taxonomy" id="254406"/>
    <lineage>
        <taxon>Bacteria</taxon>
        <taxon>Pseudomonadati</taxon>
        <taxon>Pseudomonadota</taxon>
        <taxon>Alphaproteobacteria</taxon>
        <taxon>Rhodobacterales</taxon>
        <taxon>Roseobacteraceae</taxon>
    </lineage>
</organism>
<dbReference type="Pfam" id="PF00211">
    <property type="entry name" value="Guanylate_cyc"/>
    <property type="match status" value="1"/>
</dbReference>
<protein>
    <submittedName>
        <fullName evidence="2">Adenylate cyclase, class 3</fullName>
    </submittedName>
</protein>
<feature type="domain" description="Guanylate cyclase" evidence="1">
    <location>
        <begin position="160"/>
        <end position="271"/>
    </location>
</feature>
<name>A0A1I4J5J7_9RHOB</name>
<evidence type="ECO:0000313" key="2">
    <source>
        <dbReference type="EMBL" id="SFL61517.1"/>
    </source>
</evidence>
<dbReference type="Gene3D" id="3.10.450.50">
    <property type="match status" value="1"/>
</dbReference>
<dbReference type="PANTHER" id="PTHR43081">
    <property type="entry name" value="ADENYLATE CYCLASE, TERMINAL-DIFFERENTIATION SPECIFIC-RELATED"/>
    <property type="match status" value="1"/>
</dbReference>
<dbReference type="CDD" id="cd07302">
    <property type="entry name" value="CHD"/>
    <property type="match status" value="1"/>
</dbReference>
<dbReference type="InterPro" id="IPR050697">
    <property type="entry name" value="Adenylyl/Guanylyl_Cyclase_3/4"/>
</dbReference>
<proteinExistence type="predicted"/>
<dbReference type="GO" id="GO:0006171">
    <property type="term" value="P:cAMP biosynthetic process"/>
    <property type="evidence" value="ECO:0007669"/>
    <property type="project" value="TreeGrafter"/>
</dbReference>
<dbReference type="AlphaFoldDB" id="A0A1I4J5J7"/>
<dbReference type="PROSITE" id="PS50125">
    <property type="entry name" value="GUANYLATE_CYCLASE_2"/>
    <property type="match status" value="1"/>
</dbReference>
<sequence length="324" mass="35230">MIRPSPEIEAIVRRFTSAIRNHDVTDLPHYLSQNDALLYVGTAEGEAWHGAIVRDGIAAHLAEVPDFTETEVEITAFENGDTGWAFYKSRFHFATTGATGTHRATFVFVLEQGGWKMIQHHISEATSNLEKLGLEHSAIQSLLDAAQAEEFDFGDEGLASIMFTDIADSTSLAALVGDRVWMQALARHMQDVTAVIAAQNGELVKSLGDGTMSAFPSARGALNAALALQARVAAHETEPQIAVRIGIHTGEVIRSRNDFFGTVVNKAARIADLARPGEIRLSDATRLIAGTGADYRFTDPSTHPLKGLDGDHLTYQLRPREKDT</sequence>
<gene>
    <name evidence="2" type="ORF">SAMN04488042_101870</name>
</gene>
<dbReference type="OrthoDB" id="7699763at2"/>
<evidence type="ECO:0000259" key="1">
    <source>
        <dbReference type="PROSITE" id="PS50125"/>
    </source>
</evidence>
<keyword evidence="3" id="KW-1185">Reference proteome</keyword>
<evidence type="ECO:0000313" key="3">
    <source>
        <dbReference type="Proteomes" id="UP000199144"/>
    </source>
</evidence>
<dbReference type="SUPFAM" id="SSF55073">
    <property type="entry name" value="Nucleotide cyclase"/>
    <property type="match status" value="1"/>
</dbReference>
<dbReference type="InterPro" id="IPR032710">
    <property type="entry name" value="NTF2-like_dom_sf"/>
</dbReference>
<reference evidence="2 3" key="1">
    <citation type="submission" date="2016-10" db="EMBL/GenBank/DDBJ databases">
        <authorList>
            <person name="de Groot N.N."/>
        </authorList>
    </citation>
    <scope>NUCLEOTIDE SEQUENCE [LARGE SCALE GENOMIC DNA]</scope>
    <source>
        <strain evidence="2 3">DSM 15283</strain>
    </source>
</reference>
<dbReference type="Pfam" id="PF13474">
    <property type="entry name" value="SnoaL_3"/>
    <property type="match status" value="1"/>
</dbReference>
<dbReference type="STRING" id="254406.SAMN04488042_101870"/>
<dbReference type="InterPro" id="IPR029787">
    <property type="entry name" value="Nucleotide_cyclase"/>
</dbReference>
<dbReference type="GO" id="GO:0004016">
    <property type="term" value="F:adenylate cyclase activity"/>
    <property type="evidence" value="ECO:0007669"/>
    <property type="project" value="UniProtKB-ARBA"/>
</dbReference>
<dbReference type="GO" id="GO:0035556">
    <property type="term" value="P:intracellular signal transduction"/>
    <property type="evidence" value="ECO:0007669"/>
    <property type="project" value="InterPro"/>
</dbReference>